<keyword evidence="11" id="KW-1185">Reference proteome</keyword>
<keyword evidence="6" id="KW-0966">Cell projection</keyword>
<organism evidence="10 11">
    <name type="scientific">Mauremys mutica</name>
    <name type="common">yellowpond turtle</name>
    <dbReference type="NCBI Taxonomy" id="74926"/>
    <lineage>
        <taxon>Eukaryota</taxon>
        <taxon>Metazoa</taxon>
        <taxon>Chordata</taxon>
        <taxon>Craniata</taxon>
        <taxon>Vertebrata</taxon>
        <taxon>Euteleostomi</taxon>
        <taxon>Archelosauria</taxon>
        <taxon>Testudinata</taxon>
        <taxon>Testudines</taxon>
        <taxon>Cryptodira</taxon>
        <taxon>Durocryptodira</taxon>
        <taxon>Testudinoidea</taxon>
        <taxon>Geoemydidae</taxon>
        <taxon>Geoemydinae</taxon>
        <taxon>Mauremys</taxon>
    </lineage>
</organism>
<dbReference type="PANTHER" id="PTHR45870:SF3">
    <property type="entry name" value="PROTEIN MONOGLYCYLASE TTLL8"/>
    <property type="match status" value="1"/>
</dbReference>
<dbReference type="GO" id="GO:0060271">
    <property type="term" value="P:cilium assembly"/>
    <property type="evidence" value="ECO:0007669"/>
    <property type="project" value="TreeGrafter"/>
</dbReference>
<accession>A0A9D3XXF1</accession>
<protein>
    <recommendedName>
        <fullName evidence="12">Protein monoglycylase TTLL8</fullName>
    </recommendedName>
</protein>
<evidence type="ECO:0000256" key="3">
    <source>
        <dbReference type="ARBA" id="ARBA00022598"/>
    </source>
</evidence>
<feature type="region of interest" description="Disordered" evidence="9">
    <location>
        <begin position="13"/>
        <end position="36"/>
    </location>
</feature>
<keyword evidence="6" id="KW-0969">Cilium</keyword>
<evidence type="ECO:0000313" key="11">
    <source>
        <dbReference type="Proteomes" id="UP000827986"/>
    </source>
</evidence>
<evidence type="ECO:0000256" key="6">
    <source>
        <dbReference type="ARBA" id="ARBA00022846"/>
    </source>
</evidence>
<comment type="catalytic activity">
    <reaction evidence="8">
        <text>L-glutamyl-[protein] + glycine + ATP = glycyl-L-glutamyl-[protein] + ADP + phosphate + H(+)</text>
        <dbReference type="Rhea" id="RHEA:67180"/>
        <dbReference type="Rhea" id="RHEA-COMP:10208"/>
        <dbReference type="Rhea" id="RHEA-COMP:17207"/>
        <dbReference type="ChEBI" id="CHEBI:15378"/>
        <dbReference type="ChEBI" id="CHEBI:29973"/>
        <dbReference type="ChEBI" id="CHEBI:30616"/>
        <dbReference type="ChEBI" id="CHEBI:43474"/>
        <dbReference type="ChEBI" id="CHEBI:57305"/>
        <dbReference type="ChEBI" id="CHEBI:167890"/>
        <dbReference type="ChEBI" id="CHEBI:456216"/>
    </reaction>
    <physiologicalReaction direction="left-to-right" evidence="8">
        <dbReference type="Rhea" id="RHEA:67181"/>
    </physiologicalReaction>
</comment>
<dbReference type="SUPFAM" id="SSF56059">
    <property type="entry name" value="Glutathione synthetase ATP-binding domain-like"/>
    <property type="match status" value="1"/>
</dbReference>
<keyword evidence="5" id="KW-0067">ATP-binding</keyword>
<dbReference type="InterPro" id="IPR051437">
    <property type="entry name" value="TTLL_monoglycylase"/>
</dbReference>
<evidence type="ECO:0000256" key="7">
    <source>
        <dbReference type="ARBA" id="ARBA00023212"/>
    </source>
</evidence>
<dbReference type="FunFam" id="3.30.470.20:FF:000032">
    <property type="entry name" value="tubulin monoglycylase TTLL3 isoform X2"/>
    <property type="match status" value="1"/>
</dbReference>
<dbReference type="Pfam" id="PF03133">
    <property type="entry name" value="TTL"/>
    <property type="match status" value="1"/>
</dbReference>
<evidence type="ECO:0008006" key="12">
    <source>
        <dbReference type="Google" id="ProtNLM"/>
    </source>
</evidence>
<dbReference type="GO" id="GO:0003341">
    <property type="term" value="P:cilium movement"/>
    <property type="evidence" value="ECO:0007669"/>
    <property type="project" value="TreeGrafter"/>
</dbReference>
<keyword evidence="4" id="KW-0547">Nucleotide-binding</keyword>
<dbReference type="PROSITE" id="PS51221">
    <property type="entry name" value="TTL"/>
    <property type="match status" value="1"/>
</dbReference>
<dbReference type="EMBL" id="JAHDVG010000463">
    <property type="protein sequence ID" value="KAH1186940.1"/>
    <property type="molecule type" value="Genomic_DNA"/>
</dbReference>
<dbReference type="GO" id="GO:0005930">
    <property type="term" value="C:axoneme"/>
    <property type="evidence" value="ECO:0007669"/>
    <property type="project" value="TreeGrafter"/>
</dbReference>
<keyword evidence="7" id="KW-0206">Cytoskeleton</keyword>
<keyword evidence="2" id="KW-0963">Cytoplasm</keyword>
<evidence type="ECO:0000256" key="2">
    <source>
        <dbReference type="ARBA" id="ARBA00022490"/>
    </source>
</evidence>
<dbReference type="GO" id="GO:0005524">
    <property type="term" value="F:ATP binding"/>
    <property type="evidence" value="ECO:0007669"/>
    <property type="project" value="UniProtKB-KW"/>
</dbReference>
<dbReference type="Proteomes" id="UP000827986">
    <property type="component" value="Unassembled WGS sequence"/>
</dbReference>
<comment type="subcellular location">
    <subcellularLocation>
        <location evidence="1">Cytoplasm</location>
        <location evidence="1">Cytoskeleton</location>
        <location evidence="1">Flagellum axoneme</location>
    </subcellularLocation>
</comment>
<dbReference type="AlphaFoldDB" id="A0A9D3XXF1"/>
<keyword evidence="3" id="KW-0436">Ligase</keyword>
<feature type="compositionally biased region" description="Basic and acidic residues" evidence="9">
    <location>
        <begin position="18"/>
        <end position="34"/>
    </location>
</feature>
<sequence length="817" mass="93089">MMNQIHAERRLLPLGLSDEGKKEEENKPNQRIVEEEPLSPRLDKYKLARFLADKAIREKKIFTICGPYPVIRRSLRKKGWVERKLSIRSDLQDNTDDECDADCEDGGKNGKRNVLCEEVSGLDCSDDIHDVMSRLVRNEETSFFWTIKKDAINYHNLHCDQMLNHYAKTGSFTTKPMRLETRCAELLHGTNHCSAVQGQALHGPDAAVPSPSLVPSSPVSQKQILHRHGLQRKNLLRSQKGNPLLHPKPNGTQTTHQTTILALLPVPGHQATGRCVAVLVSLGVSPITCSPRPPYHCSYSVVSERRATVSSHPALDPYSCQKILSKIMSTNPQQDIDGNHNIWIIKPGAKSRGREIVCKNRMDDILKLVEATDQFPVKDHKWVVQKYIETPLLIYDTKFDIRQWFLVTDWNPLTIWFYKESYLRFSTQRFSLDNLDSSIHLCNNSIQKHYKNAADRNPLLPWHNMWTSTKFQEYLQKRGRGNMWRNVIYPSMKKAITYTMRMAQESVEARKSSFELYGADFILGEDFKPWLIEINTSPTMFPSTPVTAELCAQVQEDTIKVVIEKKRDKNWDTGKFELLWRQPLLDLPPFNVTDLFVEGVGIKRSRQKAAPITNFNFLDTLARIPQTTECASPNHEKQGESIRTVNNKQNIKMKIEKAIFCTLPKPLKRPPGKSCKVRDAHVKPTGHIALPNLVLQPTQSITETKHVQYMNKAKGITDSSFHRVNQTASTFQNMNPLDWPLLQPSKISGLQNSNKKIPCLVCGDTFQLEKTCKRCSSFCATVLQGSSYLPMNDCSTPEKKVTSNKIIVHSSVFPENI</sequence>
<evidence type="ECO:0000256" key="4">
    <source>
        <dbReference type="ARBA" id="ARBA00022741"/>
    </source>
</evidence>
<gene>
    <name evidence="10" type="ORF">KIL84_019689</name>
</gene>
<proteinExistence type="predicted"/>
<dbReference type="GO" id="GO:0070736">
    <property type="term" value="F:protein-glycine ligase activity, initiating"/>
    <property type="evidence" value="ECO:0007669"/>
    <property type="project" value="TreeGrafter"/>
</dbReference>
<dbReference type="GO" id="GO:0015630">
    <property type="term" value="C:microtubule cytoskeleton"/>
    <property type="evidence" value="ECO:0007669"/>
    <property type="project" value="TreeGrafter"/>
</dbReference>
<evidence type="ECO:0000256" key="9">
    <source>
        <dbReference type="SAM" id="MobiDB-lite"/>
    </source>
</evidence>
<keyword evidence="6" id="KW-0282">Flagellum</keyword>
<evidence type="ECO:0000256" key="5">
    <source>
        <dbReference type="ARBA" id="ARBA00022840"/>
    </source>
</evidence>
<evidence type="ECO:0000256" key="8">
    <source>
        <dbReference type="ARBA" id="ARBA00048944"/>
    </source>
</evidence>
<name>A0A9D3XXF1_9SAUR</name>
<evidence type="ECO:0000313" key="10">
    <source>
        <dbReference type="EMBL" id="KAH1186940.1"/>
    </source>
</evidence>
<evidence type="ECO:0000256" key="1">
    <source>
        <dbReference type="ARBA" id="ARBA00004611"/>
    </source>
</evidence>
<dbReference type="PANTHER" id="PTHR45870">
    <property type="entry name" value="TUBULIN MONOGLYCYLASE TTLL3"/>
    <property type="match status" value="1"/>
</dbReference>
<comment type="caution">
    <text evidence="10">The sequence shown here is derived from an EMBL/GenBank/DDBJ whole genome shotgun (WGS) entry which is preliminary data.</text>
</comment>
<dbReference type="Gene3D" id="3.30.470.20">
    <property type="entry name" value="ATP-grasp fold, B domain"/>
    <property type="match status" value="1"/>
</dbReference>
<dbReference type="InterPro" id="IPR004344">
    <property type="entry name" value="TTL/TTLL_fam"/>
</dbReference>
<reference evidence="10" key="1">
    <citation type="submission" date="2021-09" db="EMBL/GenBank/DDBJ databases">
        <title>The genome of Mauremys mutica provides insights into the evolution of semi-aquatic lifestyle.</title>
        <authorList>
            <person name="Gong S."/>
            <person name="Gao Y."/>
        </authorList>
    </citation>
    <scope>NUCLEOTIDE SEQUENCE</scope>
    <source>
        <strain evidence="10">MM-2020</strain>
        <tissue evidence="10">Muscle</tissue>
    </source>
</reference>